<evidence type="ECO:0000313" key="3">
    <source>
        <dbReference type="EMBL" id="KEP48608.1"/>
    </source>
</evidence>
<sequence length="300" mass="31654">MRFSVSSLLTLVAAATAVVAQPAKRGVPLNPPSSSLLEVKWAELPAAPIEALTNAKRFARGLPPLNPRKRTPNRGVHNGALHARQATHVASAPRAETSPVAPTSTKCNILVKNSATGQELGFVSKEWNEFAEYGPLENTQDNALEVSFSASPDTPTHQIDLLAVNGKSPAHPFMGAGVGFGSEDPTIGPGNPNFLFLLGVTQTPAGSTPSSEANNSFSQATGADSPSESAIWSYDPITRAFTSQWVNPDGSSAKTNILWSNQDGRNDLFTMTGDADAFRAKYGVDAPEVNFTCVPRTVAV</sequence>
<name>A0A074RVE2_9AGAM</name>
<evidence type="ECO:0000256" key="2">
    <source>
        <dbReference type="SAM" id="SignalP"/>
    </source>
</evidence>
<dbReference type="Proteomes" id="UP000027456">
    <property type="component" value="Unassembled WGS sequence"/>
</dbReference>
<keyword evidence="2" id="KW-0732">Signal</keyword>
<protein>
    <submittedName>
        <fullName evidence="3">Uncharacterized protein</fullName>
    </submittedName>
</protein>
<dbReference type="STRING" id="1423351.A0A074RVE2"/>
<dbReference type="HOGENOM" id="CLU_066064_0_1_1"/>
<accession>A0A074RVE2</accession>
<evidence type="ECO:0000256" key="1">
    <source>
        <dbReference type="SAM" id="MobiDB-lite"/>
    </source>
</evidence>
<dbReference type="OrthoDB" id="4584900at2759"/>
<feature type="chain" id="PRO_5001698133" evidence="2">
    <location>
        <begin position="21"/>
        <end position="300"/>
    </location>
</feature>
<comment type="caution">
    <text evidence="3">The sequence shown here is derived from an EMBL/GenBank/DDBJ whole genome shotgun (WGS) entry which is preliminary data.</text>
</comment>
<keyword evidence="4" id="KW-1185">Reference proteome</keyword>
<dbReference type="AlphaFoldDB" id="A0A074RVE2"/>
<feature type="region of interest" description="Disordered" evidence="1">
    <location>
        <begin position="205"/>
        <end position="226"/>
    </location>
</feature>
<gene>
    <name evidence="3" type="ORF">V565_120200</name>
</gene>
<reference evidence="3 4" key="1">
    <citation type="submission" date="2013-12" db="EMBL/GenBank/DDBJ databases">
        <authorList>
            <person name="Cubeta M."/>
            <person name="Pakala S."/>
            <person name="Fedorova N."/>
            <person name="Thomas E."/>
            <person name="Dean R."/>
            <person name="Jabaji S."/>
            <person name="Neate S."/>
            <person name="Toda T."/>
            <person name="Tavantzis S."/>
            <person name="Vilgalys R."/>
            <person name="Bharathan N."/>
            <person name="Pakala S."/>
            <person name="Losada L.S."/>
            <person name="Zafar N."/>
            <person name="Nierman W."/>
        </authorList>
    </citation>
    <scope>NUCLEOTIDE SEQUENCE [LARGE SCALE GENOMIC DNA]</scope>
    <source>
        <strain evidence="3 4">123E</strain>
    </source>
</reference>
<organism evidence="3 4">
    <name type="scientific">Rhizoctonia solani 123E</name>
    <dbReference type="NCBI Taxonomy" id="1423351"/>
    <lineage>
        <taxon>Eukaryota</taxon>
        <taxon>Fungi</taxon>
        <taxon>Dikarya</taxon>
        <taxon>Basidiomycota</taxon>
        <taxon>Agaricomycotina</taxon>
        <taxon>Agaricomycetes</taxon>
        <taxon>Cantharellales</taxon>
        <taxon>Ceratobasidiaceae</taxon>
        <taxon>Rhizoctonia</taxon>
    </lineage>
</organism>
<proteinExistence type="predicted"/>
<feature type="signal peptide" evidence="2">
    <location>
        <begin position="1"/>
        <end position="20"/>
    </location>
</feature>
<evidence type="ECO:0000313" key="4">
    <source>
        <dbReference type="Proteomes" id="UP000027456"/>
    </source>
</evidence>
<dbReference type="EMBL" id="AZST01000485">
    <property type="protein sequence ID" value="KEP48608.1"/>
    <property type="molecule type" value="Genomic_DNA"/>
</dbReference>